<dbReference type="AlphaFoldDB" id="A0ABD3AWV6"/>
<gene>
    <name evidence="1" type="ORF">ACH5RR_004027</name>
</gene>
<keyword evidence="2" id="KW-1185">Reference proteome</keyword>
<dbReference type="Proteomes" id="UP001630127">
    <property type="component" value="Unassembled WGS sequence"/>
</dbReference>
<organism evidence="1 2">
    <name type="scientific">Cinchona calisaya</name>
    <dbReference type="NCBI Taxonomy" id="153742"/>
    <lineage>
        <taxon>Eukaryota</taxon>
        <taxon>Viridiplantae</taxon>
        <taxon>Streptophyta</taxon>
        <taxon>Embryophyta</taxon>
        <taxon>Tracheophyta</taxon>
        <taxon>Spermatophyta</taxon>
        <taxon>Magnoliopsida</taxon>
        <taxon>eudicotyledons</taxon>
        <taxon>Gunneridae</taxon>
        <taxon>Pentapetalae</taxon>
        <taxon>asterids</taxon>
        <taxon>lamiids</taxon>
        <taxon>Gentianales</taxon>
        <taxon>Rubiaceae</taxon>
        <taxon>Cinchonoideae</taxon>
        <taxon>Cinchoneae</taxon>
        <taxon>Cinchona</taxon>
    </lineage>
</organism>
<protein>
    <submittedName>
        <fullName evidence="1">Uncharacterized protein</fullName>
    </submittedName>
</protein>
<sequence length="136" mass="15094">MLIPNPDLKHNFALVSMKNESKNDRKKKPWCDCCKKQWHTHETCWKLPGKPPNWKKNPDNHGFQVADNQVFQTSSENRAAEYSGSVFFHKGPTSAPVAAPSVSKFQVNPPNPSCSFSQTSNIASVFLSANSSETGS</sequence>
<evidence type="ECO:0000313" key="1">
    <source>
        <dbReference type="EMBL" id="KAL3535566.1"/>
    </source>
</evidence>
<proteinExistence type="predicted"/>
<name>A0ABD3AWV6_9GENT</name>
<evidence type="ECO:0000313" key="2">
    <source>
        <dbReference type="Proteomes" id="UP001630127"/>
    </source>
</evidence>
<accession>A0ABD3AWV6</accession>
<reference evidence="1 2" key="1">
    <citation type="submission" date="2024-11" db="EMBL/GenBank/DDBJ databases">
        <title>A near-complete genome assembly of Cinchona calisaya.</title>
        <authorList>
            <person name="Lian D.C."/>
            <person name="Zhao X.W."/>
            <person name="Wei L."/>
        </authorList>
    </citation>
    <scope>NUCLEOTIDE SEQUENCE [LARGE SCALE GENOMIC DNA]</scope>
    <source>
        <tissue evidence="1">Nenye</tissue>
    </source>
</reference>
<comment type="caution">
    <text evidence="1">The sequence shown here is derived from an EMBL/GenBank/DDBJ whole genome shotgun (WGS) entry which is preliminary data.</text>
</comment>
<dbReference type="EMBL" id="JBJUIK010000002">
    <property type="protein sequence ID" value="KAL3535566.1"/>
    <property type="molecule type" value="Genomic_DNA"/>
</dbReference>